<evidence type="ECO:0000256" key="1">
    <source>
        <dbReference type="SAM" id="MobiDB-lite"/>
    </source>
</evidence>
<feature type="compositionally biased region" description="Polar residues" evidence="1">
    <location>
        <begin position="137"/>
        <end position="153"/>
    </location>
</feature>
<sequence>MRPYFLIPVFGVLAACDPKIPDSAAGVGFNTSPEQAAREAALEGQTVNGDPLIPPSTVSSETLPAGNSQVGIPAQEQGLFANATTTASTGAPLSATTVPATTAAATSAALTAEDIANETQAALTAAAQNSGEAPLQASPSNPSPQALSNPSISDEQDFAAVSSRQSIESDAERIARNREQYQLVSPTAIPERDGDAQPNIVSYALRTTNPKGVQIYSRSGFNLQAKSQRNCAGFASSDQAQIEFLANGGPERDRKSLDPDGDGYACAWDPAPFRRAVQN</sequence>
<feature type="region of interest" description="Disordered" evidence="1">
    <location>
        <begin position="124"/>
        <end position="171"/>
    </location>
</feature>
<evidence type="ECO:0000313" key="3">
    <source>
        <dbReference type="Proteomes" id="UP000193077"/>
    </source>
</evidence>
<dbReference type="PROSITE" id="PS51257">
    <property type="entry name" value="PROKAR_LIPOPROTEIN"/>
    <property type="match status" value="1"/>
</dbReference>
<dbReference type="RefSeq" id="WP_085794945.1">
    <property type="nucleotide sequence ID" value="NZ_FWFO01000001.1"/>
</dbReference>
<name>A0A1Y5S2N4_9RHOB</name>
<accession>A0A1Y5S2N4</accession>
<organism evidence="2 3">
    <name type="scientific">Falsiruegeria litorea R37</name>
    <dbReference type="NCBI Taxonomy" id="1200284"/>
    <lineage>
        <taxon>Bacteria</taxon>
        <taxon>Pseudomonadati</taxon>
        <taxon>Pseudomonadota</taxon>
        <taxon>Alphaproteobacteria</taxon>
        <taxon>Rhodobacterales</taxon>
        <taxon>Roseobacteraceae</taxon>
        <taxon>Falsiruegeria</taxon>
    </lineage>
</organism>
<evidence type="ECO:0008006" key="4">
    <source>
        <dbReference type="Google" id="ProtNLM"/>
    </source>
</evidence>
<gene>
    <name evidence="2" type="ORF">TRL7639_01315</name>
</gene>
<dbReference type="AlphaFoldDB" id="A0A1Y5S2N4"/>
<keyword evidence="3" id="KW-1185">Reference proteome</keyword>
<dbReference type="Proteomes" id="UP000193077">
    <property type="component" value="Unassembled WGS sequence"/>
</dbReference>
<dbReference type="OrthoDB" id="7951357at2"/>
<evidence type="ECO:0000313" key="2">
    <source>
        <dbReference type="EMBL" id="SLN31309.1"/>
    </source>
</evidence>
<proteinExistence type="predicted"/>
<protein>
    <recommendedName>
        <fullName evidence="4">Excalibur calcium-binding domain-containing protein</fullName>
    </recommendedName>
</protein>
<reference evidence="2 3" key="1">
    <citation type="submission" date="2017-03" db="EMBL/GenBank/DDBJ databases">
        <authorList>
            <person name="Afonso C.L."/>
            <person name="Miller P.J."/>
            <person name="Scott M.A."/>
            <person name="Spackman E."/>
            <person name="Goraichik I."/>
            <person name="Dimitrov K.M."/>
            <person name="Suarez D.L."/>
            <person name="Swayne D.E."/>
        </authorList>
    </citation>
    <scope>NUCLEOTIDE SEQUENCE [LARGE SCALE GENOMIC DNA]</scope>
    <source>
        <strain evidence="2 3">CECT 7639</strain>
    </source>
</reference>
<dbReference type="EMBL" id="FWFO01000001">
    <property type="protein sequence ID" value="SLN31309.1"/>
    <property type="molecule type" value="Genomic_DNA"/>
</dbReference>